<proteinExistence type="predicted"/>
<dbReference type="EMBL" id="CACVKT020004031">
    <property type="protein sequence ID" value="CAC5387748.1"/>
    <property type="molecule type" value="Genomic_DNA"/>
</dbReference>
<evidence type="ECO:0000256" key="1">
    <source>
        <dbReference type="SAM" id="MobiDB-lite"/>
    </source>
</evidence>
<gene>
    <name evidence="2" type="ORF">MCOR_23041</name>
</gene>
<organism evidence="2 3">
    <name type="scientific">Mytilus coruscus</name>
    <name type="common">Sea mussel</name>
    <dbReference type="NCBI Taxonomy" id="42192"/>
    <lineage>
        <taxon>Eukaryota</taxon>
        <taxon>Metazoa</taxon>
        <taxon>Spiralia</taxon>
        <taxon>Lophotrochozoa</taxon>
        <taxon>Mollusca</taxon>
        <taxon>Bivalvia</taxon>
        <taxon>Autobranchia</taxon>
        <taxon>Pteriomorphia</taxon>
        <taxon>Mytilida</taxon>
        <taxon>Mytiloidea</taxon>
        <taxon>Mytilidae</taxon>
        <taxon>Mytilinae</taxon>
        <taxon>Mytilus</taxon>
    </lineage>
</organism>
<feature type="region of interest" description="Disordered" evidence="1">
    <location>
        <begin position="120"/>
        <end position="139"/>
    </location>
</feature>
<accession>A0A6J8BUQ9</accession>
<evidence type="ECO:0000313" key="3">
    <source>
        <dbReference type="Proteomes" id="UP000507470"/>
    </source>
</evidence>
<dbReference type="Proteomes" id="UP000507470">
    <property type="component" value="Unassembled WGS sequence"/>
</dbReference>
<dbReference type="AlphaFoldDB" id="A0A6J8BUQ9"/>
<protein>
    <submittedName>
        <fullName evidence="2">Uncharacterized protein</fullName>
    </submittedName>
</protein>
<keyword evidence="3" id="KW-1185">Reference proteome</keyword>
<sequence length="241" mass="27076">MCHSCPETIVWLYKRWQPLYGEIQKTVLPRVEFFRGIPVDLESDDFFDPNKKNMIILDDLMSTSAKDSRINDLFTEGSHHRNLSVVTGNGVDISEEMKCHASSESSRLQTDVLQTDNGVATSEEMDGDDSSETESTASDIMDDREDLIACRDCELVFAHNRGLENHNCRTKSIRLPMSGEALEGLLRGTSATICCEDDLPAYVSDRPKTFVVNTDNCNQEGTHWVAFHFPISGPPEFFDSL</sequence>
<evidence type="ECO:0000313" key="2">
    <source>
        <dbReference type="EMBL" id="CAC5387748.1"/>
    </source>
</evidence>
<dbReference type="OrthoDB" id="6149712at2759"/>
<reference evidence="2 3" key="1">
    <citation type="submission" date="2020-06" db="EMBL/GenBank/DDBJ databases">
        <authorList>
            <person name="Li R."/>
            <person name="Bekaert M."/>
        </authorList>
    </citation>
    <scope>NUCLEOTIDE SEQUENCE [LARGE SCALE GENOMIC DNA]</scope>
    <source>
        <strain evidence="3">wild</strain>
    </source>
</reference>
<name>A0A6J8BUQ9_MYTCO</name>
<feature type="compositionally biased region" description="Acidic residues" evidence="1">
    <location>
        <begin position="123"/>
        <end position="132"/>
    </location>
</feature>